<dbReference type="InterPro" id="IPR040074">
    <property type="entry name" value="BssD/PflA/YjjW"/>
</dbReference>
<dbReference type="SFLD" id="SFLDG01066">
    <property type="entry name" value="organic_radical-activating_enz"/>
    <property type="match status" value="1"/>
</dbReference>
<dbReference type="InterPro" id="IPR007197">
    <property type="entry name" value="rSAM"/>
</dbReference>
<dbReference type="AlphaFoldDB" id="A0A1I1NBM4"/>
<keyword evidence="3" id="KW-0004">4Fe-4S</keyword>
<sequence length="310" mass="34735">MLKDEINYNEKGIIFNIQRFSVNDGPGVRTIVFLKGCPLSCRWCSNPESQNTYKEVMFNIKNCTGCHKCGESCKIHAIDFNLDCRIDRDKCINCGECIESCYPGALVMSGEEMSVNKVIEEVKKDSIQFRHSNGGVTLSGGEPLMQPKFALELLKACKAMGLHTTIETTGYSSKDVVDEIMPWVDLVLLDIKTTDSAKHLEYIGKSNEIILENAKKISELGVDIIIRVPVIPGFNADSESIKHIAEFARCLKKVNEVNLLPYHKLGVNKYECIGKDYKMKNELNTPSDEFMLELKEIVEDLGLKCNVGAH</sequence>
<dbReference type="GO" id="GO:0016491">
    <property type="term" value="F:oxidoreductase activity"/>
    <property type="evidence" value="ECO:0007669"/>
    <property type="project" value="UniProtKB-KW"/>
</dbReference>
<name>A0A1I1NBM4_9CLOT</name>
<dbReference type="SUPFAM" id="SSF102114">
    <property type="entry name" value="Radical SAM enzymes"/>
    <property type="match status" value="1"/>
</dbReference>
<feature type="domain" description="Radical SAM core" evidence="11">
    <location>
        <begin position="23"/>
        <end position="304"/>
    </location>
</feature>
<comment type="similarity">
    <text evidence="2">Belongs to the organic radical-activating enzymes family.</text>
</comment>
<keyword evidence="6" id="KW-0560">Oxidoreductase</keyword>
<dbReference type="InterPro" id="IPR017896">
    <property type="entry name" value="4Fe4S_Fe-S-bd"/>
</dbReference>
<dbReference type="PANTHER" id="PTHR30352">
    <property type="entry name" value="PYRUVATE FORMATE-LYASE-ACTIVATING ENZYME"/>
    <property type="match status" value="1"/>
</dbReference>
<feature type="domain" description="4Fe-4S ferredoxin-type" evidence="10">
    <location>
        <begin position="82"/>
        <end position="111"/>
    </location>
</feature>
<dbReference type="Gene3D" id="3.80.30.10">
    <property type="entry name" value="pyruvate-formate lyase- activating enzyme"/>
    <property type="match status" value="1"/>
</dbReference>
<dbReference type="GO" id="GO:0016829">
    <property type="term" value="F:lyase activity"/>
    <property type="evidence" value="ECO:0007669"/>
    <property type="project" value="UniProtKB-KW"/>
</dbReference>
<dbReference type="Pfam" id="PF04055">
    <property type="entry name" value="Radical_SAM"/>
    <property type="match status" value="1"/>
</dbReference>
<reference evidence="12 13" key="1">
    <citation type="submission" date="2016-10" db="EMBL/GenBank/DDBJ databases">
        <authorList>
            <person name="de Groot N.N."/>
        </authorList>
    </citation>
    <scope>NUCLEOTIDE SEQUENCE [LARGE SCALE GENOMIC DNA]</scope>
    <source>
        <strain evidence="12 13">DSM 12992</strain>
    </source>
</reference>
<evidence type="ECO:0000313" key="12">
    <source>
        <dbReference type="EMBL" id="SFC91140.1"/>
    </source>
</evidence>
<dbReference type="Gene3D" id="3.30.70.20">
    <property type="match status" value="1"/>
</dbReference>
<evidence type="ECO:0000256" key="8">
    <source>
        <dbReference type="ARBA" id="ARBA00023014"/>
    </source>
</evidence>
<comment type="catalytic activity">
    <reaction evidence="9">
        <text>glycyl-[protein] + reduced [flavodoxin] + S-adenosyl-L-methionine = glycin-2-yl radical-[protein] + semiquinone [flavodoxin] + 5'-deoxyadenosine + L-methionine + H(+)</text>
        <dbReference type="Rhea" id="RHEA:61976"/>
        <dbReference type="Rhea" id="RHEA-COMP:10622"/>
        <dbReference type="Rhea" id="RHEA-COMP:14480"/>
        <dbReference type="Rhea" id="RHEA-COMP:15993"/>
        <dbReference type="Rhea" id="RHEA-COMP:15994"/>
        <dbReference type="ChEBI" id="CHEBI:15378"/>
        <dbReference type="ChEBI" id="CHEBI:17319"/>
        <dbReference type="ChEBI" id="CHEBI:29947"/>
        <dbReference type="ChEBI" id="CHEBI:32722"/>
        <dbReference type="ChEBI" id="CHEBI:57618"/>
        <dbReference type="ChEBI" id="CHEBI:57844"/>
        <dbReference type="ChEBI" id="CHEBI:59789"/>
        <dbReference type="ChEBI" id="CHEBI:140311"/>
    </reaction>
</comment>
<comment type="cofactor">
    <cofactor evidence="1">
        <name>[4Fe-4S] cluster</name>
        <dbReference type="ChEBI" id="CHEBI:49883"/>
    </cofactor>
</comment>
<dbReference type="CDD" id="cd01335">
    <property type="entry name" value="Radical_SAM"/>
    <property type="match status" value="1"/>
</dbReference>
<dbReference type="GO" id="GO:0051539">
    <property type="term" value="F:4 iron, 4 sulfur cluster binding"/>
    <property type="evidence" value="ECO:0007669"/>
    <property type="project" value="UniProtKB-KW"/>
</dbReference>
<dbReference type="InterPro" id="IPR034457">
    <property type="entry name" value="Organic_radical-activating"/>
</dbReference>
<accession>A0A1I1NBM4</accession>
<dbReference type="RefSeq" id="WP_090091360.1">
    <property type="nucleotide sequence ID" value="NZ_FOMG01000013.1"/>
</dbReference>
<protein>
    <submittedName>
        <fullName evidence="12">Pyruvate formate lyase activating enzyme</fullName>
    </submittedName>
</protein>
<dbReference type="SFLD" id="SFLDS00029">
    <property type="entry name" value="Radical_SAM"/>
    <property type="match status" value="1"/>
</dbReference>
<organism evidence="12 13">
    <name type="scientific">Clostridium uliginosum</name>
    <dbReference type="NCBI Taxonomy" id="119641"/>
    <lineage>
        <taxon>Bacteria</taxon>
        <taxon>Bacillati</taxon>
        <taxon>Bacillota</taxon>
        <taxon>Clostridia</taxon>
        <taxon>Eubacteriales</taxon>
        <taxon>Clostridiaceae</taxon>
        <taxon>Clostridium</taxon>
    </lineage>
</organism>
<dbReference type="NCBIfam" id="TIGR02494">
    <property type="entry name" value="PFLE_PFLC"/>
    <property type="match status" value="1"/>
</dbReference>
<evidence type="ECO:0000256" key="4">
    <source>
        <dbReference type="ARBA" id="ARBA00022691"/>
    </source>
</evidence>
<dbReference type="PROSITE" id="PS51379">
    <property type="entry name" value="4FE4S_FER_2"/>
    <property type="match status" value="2"/>
</dbReference>
<dbReference type="PANTHER" id="PTHR30352:SF4">
    <property type="entry name" value="PYRUVATE FORMATE-LYASE 2-ACTIVATING ENZYME"/>
    <property type="match status" value="1"/>
</dbReference>
<evidence type="ECO:0000259" key="11">
    <source>
        <dbReference type="PROSITE" id="PS51918"/>
    </source>
</evidence>
<gene>
    <name evidence="12" type="ORF">SAMN05421842_11336</name>
</gene>
<keyword evidence="5" id="KW-0479">Metal-binding</keyword>
<keyword evidence="7" id="KW-0408">Iron</keyword>
<dbReference type="Proteomes" id="UP000199263">
    <property type="component" value="Unassembled WGS sequence"/>
</dbReference>
<evidence type="ECO:0000256" key="6">
    <source>
        <dbReference type="ARBA" id="ARBA00023002"/>
    </source>
</evidence>
<evidence type="ECO:0000256" key="7">
    <source>
        <dbReference type="ARBA" id="ARBA00023004"/>
    </source>
</evidence>
<dbReference type="InterPro" id="IPR012839">
    <property type="entry name" value="Organic_radical_activase"/>
</dbReference>
<keyword evidence="12" id="KW-0670">Pyruvate</keyword>
<keyword evidence="13" id="KW-1185">Reference proteome</keyword>
<keyword evidence="4" id="KW-0949">S-adenosyl-L-methionine</keyword>
<dbReference type="SFLD" id="SFLDG01118">
    <property type="entry name" value="activating_enzymes__group_2"/>
    <property type="match status" value="1"/>
</dbReference>
<dbReference type="SUPFAM" id="SSF54862">
    <property type="entry name" value="4Fe-4S ferredoxins"/>
    <property type="match status" value="1"/>
</dbReference>
<keyword evidence="8" id="KW-0411">Iron-sulfur</keyword>
<dbReference type="PIRSF" id="PIRSF000371">
    <property type="entry name" value="PFL_act_enz"/>
    <property type="match status" value="1"/>
</dbReference>
<evidence type="ECO:0000256" key="5">
    <source>
        <dbReference type="ARBA" id="ARBA00022723"/>
    </source>
</evidence>
<dbReference type="PROSITE" id="PS01087">
    <property type="entry name" value="RADICAL_ACTIVATING"/>
    <property type="match status" value="1"/>
</dbReference>
<dbReference type="GO" id="GO:0046872">
    <property type="term" value="F:metal ion binding"/>
    <property type="evidence" value="ECO:0007669"/>
    <property type="project" value="UniProtKB-KW"/>
</dbReference>
<dbReference type="STRING" id="119641.SAMN05421842_11336"/>
<dbReference type="PROSITE" id="PS51918">
    <property type="entry name" value="RADICAL_SAM"/>
    <property type="match status" value="1"/>
</dbReference>
<evidence type="ECO:0000259" key="10">
    <source>
        <dbReference type="PROSITE" id="PS51379"/>
    </source>
</evidence>
<dbReference type="OrthoDB" id="9782387at2"/>
<evidence type="ECO:0000256" key="3">
    <source>
        <dbReference type="ARBA" id="ARBA00022485"/>
    </source>
</evidence>
<dbReference type="InterPro" id="IPR058240">
    <property type="entry name" value="rSAM_sf"/>
</dbReference>
<evidence type="ECO:0000313" key="13">
    <source>
        <dbReference type="Proteomes" id="UP000199263"/>
    </source>
</evidence>
<feature type="domain" description="4Fe-4S ferredoxin-type" evidence="10">
    <location>
        <begin position="54"/>
        <end position="81"/>
    </location>
</feature>
<evidence type="ECO:0000256" key="2">
    <source>
        <dbReference type="ARBA" id="ARBA00009777"/>
    </source>
</evidence>
<dbReference type="InterPro" id="IPR001989">
    <property type="entry name" value="Radical_activat_CS"/>
</dbReference>
<evidence type="ECO:0000256" key="9">
    <source>
        <dbReference type="ARBA" id="ARBA00047365"/>
    </source>
</evidence>
<evidence type="ECO:0000256" key="1">
    <source>
        <dbReference type="ARBA" id="ARBA00001966"/>
    </source>
</evidence>
<dbReference type="EMBL" id="FOMG01000013">
    <property type="protein sequence ID" value="SFC91140.1"/>
    <property type="molecule type" value="Genomic_DNA"/>
</dbReference>
<proteinExistence type="inferred from homology"/>
<keyword evidence="12" id="KW-0456">Lyase</keyword>